<gene>
    <name evidence="1" type="ORF">CLUMA_CG016019</name>
</gene>
<sequence>MICHSMLLCRRHSESVPIMTIQHLKAALGKPKCPGISCSLHTYKHDVIYKPKAILCFACSIKHAFIFEPIYIVLTHAPHRKS</sequence>
<dbReference type="AlphaFoldDB" id="A0A1J1ISF6"/>
<evidence type="ECO:0000313" key="1">
    <source>
        <dbReference type="EMBL" id="CRL02650.1"/>
    </source>
</evidence>
<dbReference type="EMBL" id="CVRI01000058">
    <property type="protein sequence ID" value="CRL02650.1"/>
    <property type="molecule type" value="Genomic_DNA"/>
</dbReference>
<keyword evidence="2" id="KW-1185">Reference proteome</keyword>
<protein>
    <submittedName>
        <fullName evidence="1">CLUMA_CG016019, isoform A</fullName>
    </submittedName>
</protein>
<organism evidence="1 2">
    <name type="scientific">Clunio marinus</name>
    <dbReference type="NCBI Taxonomy" id="568069"/>
    <lineage>
        <taxon>Eukaryota</taxon>
        <taxon>Metazoa</taxon>
        <taxon>Ecdysozoa</taxon>
        <taxon>Arthropoda</taxon>
        <taxon>Hexapoda</taxon>
        <taxon>Insecta</taxon>
        <taxon>Pterygota</taxon>
        <taxon>Neoptera</taxon>
        <taxon>Endopterygota</taxon>
        <taxon>Diptera</taxon>
        <taxon>Nematocera</taxon>
        <taxon>Chironomoidea</taxon>
        <taxon>Chironomidae</taxon>
        <taxon>Clunio</taxon>
    </lineage>
</organism>
<evidence type="ECO:0000313" key="2">
    <source>
        <dbReference type="Proteomes" id="UP000183832"/>
    </source>
</evidence>
<accession>A0A1J1ISF6</accession>
<name>A0A1J1ISF6_9DIPT</name>
<proteinExistence type="predicted"/>
<dbReference type="Proteomes" id="UP000183832">
    <property type="component" value="Unassembled WGS sequence"/>
</dbReference>
<reference evidence="1 2" key="1">
    <citation type="submission" date="2015-04" db="EMBL/GenBank/DDBJ databases">
        <authorList>
            <person name="Syromyatnikov M.Y."/>
            <person name="Popov V.N."/>
        </authorList>
    </citation>
    <scope>NUCLEOTIDE SEQUENCE [LARGE SCALE GENOMIC DNA]</scope>
</reference>